<dbReference type="PANTHER" id="PTHR47545:SF2">
    <property type="entry name" value="CC-ADDING TRNA NUCLEOTIDYLTRANSFERASE"/>
    <property type="match status" value="1"/>
</dbReference>
<dbReference type="CDD" id="cd00077">
    <property type="entry name" value="HDc"/>
    <property type="match status" value="1"/>
</dbReference>
<name>A0A1I0Q966_9FIRM</name>
<dbReference type="STRING" id="99656.SAMN05421659_107106"/>
<dbReference type="SUPFAM" id="SSF109604">
    <property type="entry name" value="HD-domain/PDEase-like"/>
    <property type="match status" value="1"/>
</dbReference>
<dbReference type="EMBL" id="FOJI01000007">
    <property type="protein sequence ID" value="SEW23550.1"/>
    <property type="molecule type" value="Genomic_DNA"/>
</dbReference>
<dbReference type="Gene3D" id="1.10.3090.10">
    <property type="entry name" value="cca-adding enzyme, domain 2"/>
    <property type="match status" value="1"/>
</dbReference>
<dbReference type="PANTHER" id="PTHR47545">
    <property type="entry name" value="MULTIFUNCTIONAL CCA PROTEIN"/>
    <property type="match status" value="1"/>
</dbReference>
<proteinExistence type="predicted"/>
<keyword evidence="1" id="KW-0547">Nucleotide-binding</keyword>
<dbReference type="Proteomes" id="UP000199701">
    <property type="component" value="Unassembled WGS sequence"/>
</dbReference>
<feature type="domain" description="HD" evidence="2">
    <location>
        <begin position="66"/>
        <end position="150"/>
    </location>
</feature>
<sequence length="224" mass="26072">MDDKIKREHLNELFKNINNHLLYDDVPSIFLSQLCSQPEFEIYPFSMLSDLQSTKQSPTYHPEGNVWNHTLLVVDEAAKQKSESKDAEIFMWAAFLHDIGKPPTTRIRKGKITSYDHDKVGAELAKDFLSEFIDNMQFIENVCSLIKYHMQILFVINDLPFATINEIKQNSDIKEIALLGLCDRLGRTGANERTEKDNMQLFIRKCDNFEQERKTHGKSWNEKT</sequence>
<gene>
    <name evidence="3" type="ORF">SAMN05421659_107106</name>
</gene>
<dbReference type="RefSeq" id="WP_092453691.1">
    <property type="nucleotide sequence ID" value="NZ_FOJI01000007.1"/>
</dbReference>
<evidence type="ECO:0000259" key="2">
    <source>
        <dbReference type="Pfam" id="PF01966"/>
    </source>
</evidence>
<dbReference type="InterPro" id="IPR050124">
    <property type="entry name" value="tRNA_CCA-adding_enzyme"/>
</dbReference>
<evidence type="ECO:0000313" key="4">
    <source>
        <dbReference type="Proteomes" id="UP000199701"/>
    </source>
</evidence>
<evidence type="ECO:0000313" key="3">
    <source>
        <dbReference type="EMBL" id="SEW23550.1"/>
    </source>
</evidence>
<accession>A0A1I0Q966</accession>
<evidence type="ECO:0000256" key="1">
    <source>
        <dbReference type="ARBA" id="ARBA00022741"/>
    </source>
</evidence>
<organism evidence="3 4">
    <name type="scientific">[Clostridium] fimetarium</name>
    <dbReference type="NCBI Taxonomy" id="99656"/>
    <lineage>
        <taxon>Bacteria</taxon>
        <taxon>Bacillati</taxon>
        <taxon>Bacillota</taxon>
        <taxon>Clostridia</taxon>
        <taxon>Lachnospirales</taxon>
        <taxon>Lachnospiraceae</taxon>
    </lineage>
</organism>
<dbReference type="GO" id="GO:0000166">
    <property type="term" value="F:nucleotide binding"/>
    <property type="evidence" value="ECO:0007669"/>
    <property type="project" value="UniProtKB-KW"/>
</dbReference>
<dbReference type="OrthoDB" id="9805698at2"/>
<dbReference type="Pfam" id="PF01966">
    <property type="entry name" value="HD"/>
    <property type="match status" value="1"/>
</dbReference>
<dbReference type="InterPro" id="IPR006674">
    <property type="entry name" value="HD_domain"/>
</dbReference>
<keyword evidence="4" id="KW-1185">Reference proteome</keyword>
<dbReference type="NCBIfam" id="TIGR00277">
    <property type="entry name" value="HDIG"/>
    <property type="match status" value="1"/>
</dbReference>
<dbReference type="InterPro" id="IPR003607">
    <property type="entry name" value="HD/PDEase_dom"/>
</dbReference>
<reference evidence="3 4" key="1">
    <citation type="submission" date="2016-10" db="EMBL/GenBank/DDBJ databases">
        <authorList>
            <person name="de Groot N.N."/>
        </authorList>
    </citation>
    <scope>NUCLEOTIDE SEQUENCE [LARGE SCALE GENOMIC DNA]</scope>
    <source>
        <strain evidence="3 4">DSM 9179</strain>
    </source>
</reference>
<dbReference type="AlphaFoldDB" id="A0A1I0Q966"/>
<protein>
    <submittedName>
        <fullName evidence="3">HDIG domain-containing protein</fullName>
    </submittedName>
</protein>
<dbReference type="InterPro" id="IPR006675">
    <property type="entry name" value="HDIG_dom"/>
</dbReference>